<organism evidence="1 2">
    <name type="scientific">Bifidobacterium commune</name>
    <dbReference type="NCBI Taxonomy" id="1505727"/>
    <lineage>
        <taxon>Bacteria</taxon>
        <taxon>Bacillati</taxon>
        <taxon>Actinomycetota</taxon>
        <taxon>Actinomycetes</taxon>
        <taxon>Bifidobacteriales</taxon>
        <taxon>Bifidobacteriaceae</taxon>
        <taxon>Bifidobacterium</taxon>
    </lineage>
</organism>
<name>A0A1C4H5T2_9BIFI</name>
<reference evidence="2" key="1">
    <citation type="submission" date="2016-08" db="EMBL/GenBank/DDBJ databases">
        <authorList>
            <person name="Varghese N."/>
            <person name="Submissions Spin"/>
        </authorList>
    </citation>
    <scope>NUCLEOTIDE SEQUENCE [LARGE SCALE GENOMIC DNA]</scope>
    <source>
        <strain evidence="2">R-52791</strain>
    </source>
</reference>
<evidence type="ECO:0000313" key="1">
    <source>
        <dbReference type="EMBL" id="SCC80000.1"/>
    </source>
</evidence>
<sequence length="46" mass="5216">MNWYASFAMFCSYETIETFFKLSPVESELGMKAFSLQAVRSHGCIG</sequence>
<proteinExistence type="predicted"/>
<dbReference type="Proteomes" id="UP000242610">
    <property type="component" value="Unassembled WGS sequence"/>
</dbReference>
<keyword evidence="2" id="KW-1185">Reference proteome</keyword>
<protein>
    <submittedName>
        <fullName evidence="1">Uncharacterized protein</fullName>
    </submittedName>
</protein>
<dbReference type="AlphaFoldDB" id="A0A1C4H5T2"/>
<evidence type="ECO:0000313" key="2">
    <source>
        <dbReference type="Proteomes" id="UP000242610"/>
    </source>
</evidence>
<gene>
    <name evidence="1" type="ORF">GA0061077_0922</name>
</gene>
<dbReference type="EMBL" id="FMBL01000002">
    <property type="protein sequence ID" value="SCC80000.1"/>
    <property type="molecule type" value="Genomic_DNA"/>
</dbReference>
<accession>A0A1C4H5T2</accession>